<dbReference type="EMBL" id="LAJY01000667">
    <property type="protein sequence ID" value="KJV08281.1"/>
    <property type="molecule type" value="Genomic_DNA"/>
</dbReference>
<feature type="non-terminal residue" evidence="1">
    <location>
        <position position="127"/>
    </location>
</feature>
<reference evidence="1 2" key="1">
    <citation type="submission" date="2015-03" db="EMBL/GenBank/DDBJ databases">
        <title>Draft genome sequence of Elstera litoralis.</title>
        <authorList>
            <person name="Rahalkar M.C."/>
            <person name="Dhakephalkar P.K."/>
            <person name="Pore S.D."/>
            <person name="Arora P."/>
            <person name="Kapse N.G."/>
            <person name="Pandit P.S."/>
        </authorList>
    </citation>
    <scope>NUCLEOTIDE SEQUENCE [LARGE SCALE GENOMIC DNA]</scope>
    <source>
        <strain evidence="1 2">Dia-1</strain>
    </source>
</reference>
<evidence type="ECO:0000313" key="1">
    <source>
        <dbReference type="EMBL" id="KJV08281.1"/>
    </source>
</evidence>
<proteinExistence type="predicted"/>
<organism evidence="1 2">
    <name type="scientific">Elstera litoralis</name>
    <dbReference type="NCBI Taxonomy" id="552518"/>
    <lineage>
        <taxon>Bacteria</taxon>
        <taxon>Pseudomonadati</taxon>
        <taxon>Pseudomonadota</taxon>
        <taxon>Alphaproteobacteria</taxon>
        <taxon>Rhodospirillales</taxon>
        <taxon>Rhodospirillaceae</taxon>
        <taxon>Elstera</taxon>
    </lineage>
</organism>
<dbReference type="OrthoDB" id="7975253at2"/>
<gene>
    <name evidence="1" type="ORF">VZ95_18795</name>
</gene>
<comment type="caution">
    <text evidence="1">The sequence shown here is derived from an EMBL/GenBank/DDBJ whole genome shotgun (WGS) entry which is preliminary data.</text>
</comment>
<sequence length="127" mass="13317">MAISASITLSDTRNYLGSARDAVLADINAAFSIWGSALAGNANIQVNVNVSYSISNTLASALPRNDTNLGSVGGRTMYESAIAHELRTGYSSNGTSSDLTININAYNLRYLYIDDNPYDGAGGIASN</sequence>
<keyword evidence="2" id="KW-1185">Reference proteome</keyword>
<dbReference type="RefSeq" id="WP_045777225.1">
    <property type="nucleotide sequence ID" value="NZ_LAJY01000667.1"/>
</dbReference>
<dbReference type="Proteomes" id="UP000033774">
    <property type="component" value="Unassembled WGS sequence"/>
</dbReference>
<dbReference type="AlphaFoldDB" id="A0A0F3INF8"/>
<evidence type="ECO:0000313" key="2">
    <source>
        <dbReference type="Proteomes" id="UP000033774"/>
    </source>
</evidence>
<name>A0A0F3INF8_9PROT</name>
<protein>
    <submittedName>
        <fullName evidence="1">Uncharacterized protein</fullName>
    </submittedName>
</protein>
<accession>A0A0F3INF8</accession>